<dbReference type="RefSeq" id="WP_255911198.1">
    <property type="nucleotide sequence ID" value="NZ_JANFQO010000002.1"/>
</dbReference>
<feature type="transmembrane region" description="Helical" evidence="1">
    <location>
        <begin position="152"/>
        <end position="174"/>
    </location>
</feature>
<name>A0ABT1QMF0_9GAMM</name>
<dbReference type="Proteomes" id="UP001165498">
    <property type="component" value="Unassembled WGS sequence"/>
</dbReference>
<feature type="transmembrane region" description="Helical" evidence="1">
    <location>
        <begin position="80"/>
        <end position="106"/>
    </location>
</feature>
<feature type="transmembrane region" description="Helical" evidence="1">
    <location>
        <begin position="127"/>
        <end position="146"/>
    </location>
</feature>
<evidence type="ECO:0000313" key="2">
    <source>
        <dbReference type="EMBL" id="MCQ4163711.1"/>
    </source>
</evidence>
<reference evidence="2" key="1">
    <citation type="submission" date="2022-07" db="EMBL/GenBank/DDBJ databases">
        <title>Tahibacter sp., a new gammaproteobacterium isolated from the silt sample collected at pig farm.</title>
        <authorList>
            <person name="Chen H."/>
        </authorList>
    </citation>
    <scope>NUCLEOTIDE SEQUENCE</scope>
    <source>
        <strain evidence="2">P2K</strain>
    </source>
</reference>
<keyword evidence="1" id="KW-0472">Membrane</keyword>
<dbReference type="EMBL" id="JANFQO010000002">
    <property type="protein sequence ID" value="MCQ4163711.1"/>
    <property type="molecule type" value="Genomic_DNA"/>
</dbReference>
<feature type="transmembrane region" description="Helical" evidence="1">
    <location>
        <begin position="21"/>
        <end position="42"/>
    </location>
</feature>
<evidence type="ECO:0008006" key="4">
    <source>
        <dbReference type="Google" id="ProtNLM"/>
    </source>
</evidence>
<proteinExistence type="predicted"/>
<comment type="caution">
    <text evidence="2">The sequence shown here is derived from an EMBL/GenBank/DDBJ whole genome shotgun (WGS) entry which is preliminary data.</text>
</comment>
<evidence type="ECO:0000256" key="1">
    <source>
        <dbReference type="SAM" id="Phobius"/>
    </source>
</evidence>
<keyword evidence="1" id="KW-1133">Transmembrane helix</keyword>
<keyword evidence="1" id="KW-0812">Transmembrane</keyword>
<keyword evidence="3" id="KW-1185">Reference proteome</keyword>
<accession>A0ABT1QMF0</accession>
<evidence type="ECO:0000313" key="3">
    <source>
        <dbReference type="Proteomes" id="UP001165498"/>
    </source>
</evidence>
<gene>
    <name evidence="2" type="ORF">NM961_03195</name>
</gene>
<feature type="transmembrane region" description="Helical" evidence="1">
    <location>
        <begin position="297"/>
        <end position="316"/>
    </location>
</feature>
<feature type="transmembrane region" description="Helical" evidence="1">
    <location>
        <begin position="186"/>
        <end position="211"/>
    </location>
</feature>
<organism evidence="2 3">
    <name type="scientific">Tahibacter harae</name>
    <dbReference type="NCBI Taxonomy" id="2963937"/>
    <lineage>
        <taxon>Bacteria</taxon>
        <taxon>Pseudomonadati</taxon>
        <taxon>Pseudomonadota</taxon>
        <taxon>Gammaproteobacteria</taxon>
        <taxon>Lysobacterales</taxon>
        <taxon>Rhodanobacteraceae</taxon>
        <taxon>Tahibacter</taxon>
    </lineage>
</organism>
<sequence>MNTFTWLLKREYWEHRGGFQWAPLIAAGVILAVFTIGALTGVNAAQSNLHDAVINNVKLGDIAAAMTPEQRAQVGGALDVALFFSAAPIAITLAIVTFFYLLGSLYDDRRDRSMLFWKSLPISDLQTVLSKVVTATVVAPLFALAASLVMMLGLLLVLSLVVMFYGANPVTVIWGPASPLKVLGKLTLLLPLNALWALPSIGWLMLCSAWARSKPFLWATLLPVSVATCISIFDAVTKLRLPDSWFWQHIVFRALFSIFPGGWLDFEGLERRMDDKGPEVLLNALDLQTLFAPLGSVNLWLGVAAGIGMISAAIWLRRWRDDN</sequence>
<protein>
    <recommendedName>
        <fullName evidence="4">ABC-2 type transport system permease protein</fullName>
    </recommendedName>
</protein>
<feature type="transmembrane region" description="Helical" evidence="1">
    <location>
        <begin position="217"/>
        <end position="236"/>
    </location>
</feature>